<feature type="domain" description="Histidine kinase" evidence="10">
    <location>
        <begin position="280"/>
        <end position="481"/>
    </location>
</feature>
<keyword evidence="9" id="KW-1133">Transmembrane helix</keyword>
<dbReference type="AlphaFoldDB" id="A0A1W1VXQ7"/>
<dbReference type="PANTHER" id="PTHR24421:SF10">
    <property type="entry name" value="NITRATE_NITRITE SENSOR PROTEIN NARQ"/>
    <property type="match status" value="1"/>
</dbReference>
<keyword evidence="12" id="KW-1185">Reference proteome</keyword>
<dbReference type="InterPro" id="IPR011712">
    <property type="entry name" value="Sig_transdc_His_kin_sub3_dim/P"/>
</dbReference>
<evidence type="ECO:0000256" key="6">
    <source>
        <dbReference type="ARBA" id="ARBA00022777"/>
    </source>
</evidence>
<dbReference type="GO" id="GO:0016020">
    <property type="term" value="C:membrane"/>
    <property type="evidence" value="ECO:0007669"/>
    <property type="project" value="InterPro"/>
</dbReference>
<dbReference type="GO" id="GO:0000155">
    <property type="term" value="F:phosphorelay sensor kinase activity"/>
    <property type="evidence" value="ECO:0007669"/>
    <property type="project" value="InterPro"/>
</dbReference>
<dbReference type="SUPFAM" id="SSF55874">
    <property type="entry name" value="ATPase domain of HSP90 chaperone/DNA topoisomerase II/histidine kinase"/>
    <property type="match status" value="1"/>
</dbReference>
<comment type="catalytic activity">
    <reaction evidence="1">
        <text>ATP + protein L-histidine = ADP + protein N-phospho-L-histidine.</text>
        <dbReference type="EC" id="2.7.13.3"/>
    </reaction>
</comment>
<feature type="transmembrane region" description="Helical" evidence="9">
    <location>
        <begin position="52"/>
        <end position="72"/>
    </location>
</feature>
<evidence type="ECO:0000256" key="1">
    <source>
        <dbReference type="ARBA" id="ARBA00000085"/>
    </source>
</evidence>
<accession>A0A1W1VXQ7</accession>
<keyword evidence="7" id="KW-0067">ATP-binding</keyword>
<evidence type="ECO:0000256" key="2">
    <source>
        <dbReference type="ARBA" id="ARBA00012438"/>
    </source>
</evidence>
<keyword evidence="5" id="KW-0547">Nucleotide-binding</keyword>
<sequence length="487" mass="55142">MFFLNLALYGFFRDNYIQLYFVYGLSFFLMGFGIALQAHAFRSSQFTLAGSLWLLAAFGLTHGLVEWGFIFIPLHAQKLSEGIILYLRAWQMFLTALSYYFLFLFGSRLLERAKGNLLWLRWIPTVIFGVWFINFILFRLIIARTDGEWWLTASDIWARYLLALPGSVLSSYALFQQIREVEKLRMPHVVKNLVLAATSFAIYALAGGLIVPRASFLPAAVVNMENFFRITGIPVQVFRAVSGSIMAYSIIRTLEIFDLENRRRLEEAEKYQAVLQERTRIAQDLHDTIIQSIYAIGLNLENCLYLVDEDKGRAKQYIRETLGRLNAIIAELRNYIMNLKPVKAGGVDIVDEISQLVNHFISSSSLAVTLNFTGIPPVSFDPSYAQNLCQIIREALNNTLRHAQATEVRVHVQFQERGICVIINDNGIGFDPVKVRLAQQTGTKHGLLNMTERAAWCGGSLHINSRPGRGTMVTVTIPYGAEENGTD</sequence>
<evidence type="ECO:0000256" key="3">
    <source>
        <dbReference type="ARBA" id="ARBA00022553"/>
    </source>
</evidence>
<dbReference type="Pfam" id="PF02518">
    <property type="entry name" value="HATPase_c"/>
    <property type="match status" value="1"/>
</dbReference>
<dbReference type="Gene3D" id="3.30.565.10">
    <property type="entry name" value="Histidine kinase-like ATPase, C-terminal domain"/>
    <property type="match status" value="1"/>
</dbReference>
<feature type="transmembrane region" description="Helical" evidence="9">
    <location>
        <begin position="118"/>
        <end position="142"/>
    </location>
</feature>
<dbReference type="SMART" id="SM00387">
    <property type="entry name" value="HATPase_c"/>
    <property type="match status" value="1"/>
</dbReference>
<feature type="transmembrane region" description="Helical" evidence="9">
    <location>
        <begin position="20"/>
        <end position="40"/>
    </location>
</feature>
<feature type="transmembrane region" description="Helical" evidence="9">
    <location>
        <begin position="195"/>
        <end position="216"/>
    </location>
</feature>
<keyword evidence="6 11" id="KW-0418">Kinase</keyword>
<keyword evidence="9" id="KW-0472">Membrane</keyword>
<keyword evidence="9" id="KW-0812">Transmembrane</keyword>
<evidence type="ECO:0000313" key="11">
    <source>
        <dbReference type="EMBL" id="SMB98172.1"/>
    </source>
</evidence>
<proteinExistence type="predicted"/>
<dbReference type="Proteomes" id="UP000192569">
    <property type="component" value="Chromosome I"/>
</dbReference>
<dbReference type="InterPro" id="IPR003594">
    <property type="entry name" value="HATPase_dom"/>
</dbReference>
<feature type="transmembrane region" description="Helical" evidence="9">
    <location>
        <begin position="157"/>
        <end position="175"/>
    </location>
</feature>
<keyword evidence="3" id="KW-0597">Phosphoprotein</keyword>
<dbReference type="STRING" id="698762.SAMN00808754_2171"/>
<dbReference type="InterPro" id="IPR050482">
    <property type="entry name" value="Sensor_HK_TwoCompSys"/>
</dbReference>
<gene>
    <name evidence="11" type="ORF">SAMN00808754_2171</name>
</gene>
<dbReference type="OrthoDB" id="9781904at2"/>
<keyword evidence="4" id="KW-0808">Transferase</keyword>
<organism evidence="11 12">
    <name type="scientific">Thermanaeromonas toyohensis ToBE</name>
    <dbReference type="NCBI Taxonomy" id="698762"/>
    <lineage>
        <taxon>Bacteria</taxon>
        <taxon>Bacillati</taxon>
        <taxon>Bacillota</taxon>
        <taxon>Clostridia</taxon>
        <taxon>Neomoorellales</taxon>
        <taxon>Neomoorellaceae</taxon>
        <taxon>Thermanaeromonas</taxon>
    </lineage>
</organism>
<protein>
    <recommendedName>
        <fullName evidence="2">histidine kinase</fullName>
        <ecNumber evidence="2">2.7.13.3</ecNumber>
    </recommendedName>
</protein>
<dbReference type="PROSITE" id="PS50109">
    <property type="entry name" value="HIS_KIN"/>
    <property type="match status" value="1"/>
</dbReference>
<dbReference type="Gene3D" id="1.20.5.1930">
    <property type="match status" value="1"/>
</dbReference>
<dbReference type="EMBL" id="LT838272">
    <property type="protein sequence ID" value="SMB98172.1"/>
    <property type="molecule type" value="Genomic_DNA"/>
</dbReference>
<dbReference type="InterPro" id="IPR036890">
    <property type="entry name" value="HATPase_C_sf"/>
</dbReference>
<dbReference type="CDD" id="cd16917">
    <property type="entry name" value="HATPase_UhpB-NarQ-NarX-like"/>
    <property type="match status" value="1"/>
</dbReference>
<evidence type="ECO:0000256" key="7">
    <source>
        <dbReference type="ARBA" id="ARBA00022840"/>
    </source>
</evidence>
<evidence type="ECO:0000259" key="10">
    <source>
        <dbReference type="PROSITE" id="PS50109"/>
    </source>
</evidence>
<evidence type="ECO:0000256" key="9">
    <source>
        <dbReference type="SAM" id="Phobius"/>
    </source>
</evidence>
<dbReference type="PANTHER" id="PTHR24421">
    <property type="entry name" value="NITRATE/NITRITE SENSOR PROTEIN NARX-RELATED"/>
    <property type="match status" value="1"/>
</dbReference>
<dbReference type="Pfam" id="PF07730">
    <property type="entry name" value="HisKA_3"/>
    <property type="match status" value="1"/>
</dbReference>
<dbReference type="EC" id="2.7.13.3" evidence="2"/>
<evidence type="ECO:0000256" key="4">
    <source>
        <dbReference type="ARBA" id="ARBA00022679"/>
    </source>
</evidence>
<dbReference type="GO" id="GO:0005524">
    <property type="term" value="F:ATP binding"/>
    <property type="evidence" value="ECO:0007669"/>
    <property type="project" value="UniProtKB-KW"/>
</dbReference>
<dbReference type="InterPro" id="IPR005467">
    <property type="entry name" value="His_kinase_dom"/>
</dbReference>
<keyword evidence="8" id="KW-0902">Two-component regulatory system</keyword>
<feature type="transmembrane region" description="Helical" evidence="9">
    <location>
        <begin position="84"/>
        <end position="106"/>
    </location>
</feature>
<dbReference type="GO" id="GO:0046983">
    <property type="term" value="F:protein dimerization activity"/>
    <property type="evidence" value="ECO:0007669"/>
    <property type="project" value="InterPro"/>
</dbReference>
<reference evidence="11 12" key="1">
    <citation type="submission" date="2017-04" db="EMBL/GenBank/DDBJ databases">
        <authorList>
            <person name="Afonso C.L."/>
            <person name="Miller P.J."/>
            <person name="Scott M.A."/>
            <person name="Spackman E."/>
            <person name="Goraichik I."/>
            <person name="Dimitrov K.M."/>
            <person name="Suarez D.L."/>
            <person name="Swayne D.E."/>
        </authorList>
    </citation>
    <scope>NUCLEOTIDE SEQUENCE [LARGE SCALE GENOMIC DNA]</scope>
    <source>
        <strain evidence="11 12">ToBE</strain>
    </source>
</reference>
<dbReference type="RefSeq" id="WP_084665734.1">
    <property type="nucleotide sequence ID" value="NZ_LT838272.1"/>
</dbReference>
<name>A0A1W1VXQ7_9FIRM</name>
<evidence type="ECO:0000313" key="12">
    <source>
        <dbReference type="Proteomes" id="UP000192569"/>
    </source>
</evidence>
<evidence type="ECO:0000256" key="5">
    <source>
        <dbReference type="ARBA" id="ARBA00022741"/>
    </source>
</evidence>
<evidence type="ECO:0000256" key="8">
    <source>
        <dbReference type="ARBA" id="ARBA00023012"/>
    </source>
</evidence>